<dbReference type="Proteomes" id="UP000276776">
    <property type="component" value="Unassembled WGS sequence"/>
</dbReference>
<evidence type="ECO:0000313" key="2">
    <source>
        <dbReference type="Proteomes" id="UP000276776"/>
    </source>
</evidence>
<name>A0A0N5CQP3_THECL</name>
<sequence length="79" mass="8917">MGHVSSVKYKFAENLVISAVVTIITAIKVPNGFNQFRDEGSTDDGMPLRWYFARSPYSLAKKHMSERVVNSLLRNAWIG</sequence>
<keyword evidence="2" id="KW-1185">Reference proteome</keyword>
<proteinExistence type="predicted"/>
<accession>A0A0N5CQP3</accession>
<dbReference type="WBParaSite" id="TCLT_0000254301-mRNA-1">
    <property type="protein sequence ID" value="TCLT_0000254301-mRNA-1"/>
    <property type="gene ID" value="TCLT_0000254301"/>
</dbReference>
<reference evidence="3" key="1">
    <citation type="submission" date="2017-02" db="UniProtKB">
        <authorList>
            <consortium name="WormBaseParasite"/>
        </authorList>
    </citation>
    <scope>IDENTIFICATION</scope>
</reference>
<evidence type="ECO:0000313" key="1">
    <source>
        <dbReference type="EMBL" id="VDM98563.1"/>
    </source>
</evidence>
<dbReference type="EMBL" id="UYYF01000554">
    <property type="protein sequence ID" value="VDM98563.1"/>
    <property type="molecule type" value="Genomic_DNA"/>
</dbReference>
<protein>
    <submittedName>
        <fullName evidence="3">Transposase</fullName>
    </submittedName>
</protein>
<dbReference type="AlphaFoldDB" id="A0A0N5CQP3"/>
<reference evidence="1 2" key="2">
    <citation type="submission" date="2018-11" db="EMBL/GenBank/DDBJ databases">
        <authorList>
            <consortium name="Pathogen Informatics"/>
        </authorList>
    </citation>
    <scope>NUCLEOTIDE SEQUENCE [LARGE SCALE GENOMIC DNA]</scope>
</reference>
<organism evidence="3">
    <name type="scientific">Thelazia callipaeda</name>
    <name type="common">Oriental eyeworm</name>
    <name type="synonym">Parasitic nematode</name>
    <dbReference type="NCBI Taxonomy" id="103827"/>
    <lineage>
        <taxon>Eukaryota</taxon>
        <taxon>Metazoa</taxon>
        <taxon>Ecdysozoa</taxon>
        <taxon>Nematoda</taxon>
        <taxon>Chromadorea</taxon>
        <taxon>Rhabditida</taxon>
        <taxon>Spirurina</taxon>
        <taxon>Spiruromorpha</taxon>
        <taxon>Thelazioidea</taxon>
        <taxon>Thelaziidae</taxon>
        <taxon>Thelazia</taxon>
    </lineage>
</organism>
<gene>
    <name evidence="1" type="ORF">TCLT_LOCUS2544</name>
</gene>
<evidence type="ECO:0000313" key="3">
    <source>
        <dbReference type="WBParaSite" id="TCLT_0000254301-mRNA-1"/>
    </source>
</evidence>
<dbReference type="OrthoDB" id="5822004at2759"/>